<comment type="caution">
    <text evidence="5">The sequence shown here is derived from an EMBL/GenBank/DDBJ whole genome shotgun (WGS) entry which is preliminary data.</text>
</comment>
<dbReference type="Gene3D" id="1.10.1200.10">
    <property type="entry name" value="ACP-like"/>
    <property type="match status" value="1"/>
</dbReference>
<keyword evidence="3" id="KW-0597">Phosphoprotein</keyword>
<gene>
    <name evidence="5" type="ORF">ALO53_05309</name>
</gene>
<evidence type="ECO:0000313" key="6">
    <source>
        <dbReference type="Proteomes" id="UP000050469"/>
    </source>
</evidence>
<dbReference type="GO" id="GO:0047527">
    <property type="term" value="F:2,3-dihydroxybenzoate-serine ligase activity"/>
    <property type="evidence" value="ECO:0007669"/>
    <property type="project" value="TreeGrafter"/>
</dbReference>
<dbReference type="Pfam" id="PF00668">
    <property type="entry name" value="Condensation"/>
    <property type="match status" value="1"/>
</dbReference>
<dbReference type="InterPro" id="IPR006162">
    <property type="entry name" value="Ppantetheine_attach_site"/>
</dbReference>
<accession>A0A0P9TU11</accession>
<dbReference type="InterPro" id="IPR023213">
    <property type="entry name" value="CAT-like_dom_sf"/>
</dbReference>
<dbReference type="Gene3D" id="3.40.50.980">
    <property type="match status" value="2"/>
</dbReference>
<dbReference type="Gene3D" id="3.30.559.10">
    <property type="entry name" value="Chloramphenicol acetyltransferase-like domain"/>
    <property type="match status" value="1"/>
</dbReference>
<dbReference type="FunFam" id="1.10.1200.10:FF:000005">
    <property type="entry name" value="Nonribosomal peptide synthetase 1"/>
    <property type="match status" value="1"/>
</dbReference>
<dbReference type="Pfam" id="PF00501">
    <property type="entry name" value="AMP-binding"/>
    <property type="match status" value="1"/>
</dbReference>
<dbReference type="SUPFAM" id="SSF56801">
    <property type="entry name" value="Acetyl-CoA synthetase-like"/>
    <property type="match status" value="1"/>
</dbReference>
<evidence type="ECO:0000256" key="1">
    <source>
        <dbReference type="ARBA" id="ARBA00001957"/>
    </source>
</evidence>
<dbReference type="InterPro" id="IPR001242">
    <property type="entry name" value="Condensation_dom"/>
</dbReference>
<feature type="non-terminal residue" evidence="5">
    <location>
        <position position="885"/>
    </location>
</feature>
<dbReference type="FunFam" id="3.40.50.980:FF:000002">
    <property type="entry name" value="Enterobactin synthetase component F"/>
    <property type="match status" value="1"/>
</dbReference>
<protein>
    <submittedName>
        <fullName evidence="5">Pyoverdine chromophore synthetase</fullName>
    </submittedName>
</protein>
<dbReference type="EMBL" id="LJQO01000177">
    <property type="protein sequence ID" value="KPX75588.1"/>
    <property type="molecule type" value="Genomic_DNA"/>
</dbReference>
<dbReference type="SUPFAM" id="SSF47336">
    <property type="entry name" value="ACP-like"/>
    <property type="match status" value="1"/>
</dbReference>
<evidence type="ECO:0000256" key="2">
    <source>
        <dbReference type="ARBA" id="ARBA00022450"/>
    </source>
</evidence>
<dbReference type="PROSITE" id="PS00455">
    <property type="entry name" value="AMP_BINDING"/>
    <property type="match status" value="1"/>
</dbReference>
<evidence type="ECO:0000313" key="5">
    <source>
        <dbReference type="EMBL" id="KPX75588.1"/>
    </source>
</evidence>
<dbReference type="PANTHER" id="PTHR45527:SF1">
    <property type="entry name" value="FATTY ACID SYNTHASE"/>
    <property type="match status" value="1"/>
</dbReference>
<dbReference type="Proteomes" id="UP000050469">
    <property type="component" value="Unassembled WGS sequence"/>
</dbReference>
<dbReference type="GO" id="GO:0043041">
    <property type="term" value="P:amino acid activation for nonribosomal peptide biosynthetic process"/>
    <property type="evidence" value="ECO:0007669"/>
    <property type="project" value="TreeGrafter"/>
</dbReference>
<dbReference type="PANTHER" id="PTHR45527">
    <property type="entry name" value="NONRIBOSOMAL PEPTIDE SYNTHETASE"/>
    <property type="match status" value="1"/>
</dbReference>
<dbReference type="SUPFAM" id="SSF52777">
    <property type="entry name" value="CoA-dependent acyltransferases"/>
    <property type="match status" value="2"/>
</dbReference>
<dbReference type="CDD" id="cd19531">
    <property type="entry name" value="LCL_NRPS-like"/>
    <property type="match status" value="1"/>
</dbReference>
<dbReference type="FunFam" id="3.40.50.980:FF:000001">
    <property type="entry name" value="Non-ribosomal peptide synthetase"/>
    <property type="match status" value="1"/>
</dbReference>
<dbReference type="Pfam" id="PF00550">
    <property type="entry name" value="PP-binding"/>
    <property type="match status" value="1"/>
</dbReference>
<dbReference type="InterPro" id="IPR036736">
    <property type="entry name" value="ACP-like_sf"/>
</dbReference>
<comment type="cofactor">
    <cofactor evidence="1">
        <name>pantetheine 4'-phosphate</name>
        <dbReference type="ChEBI" id="CHEBI:47942"/>
    </cofactor>
</comment>
<name>A0A0P9TU11_PSEA0</name>
<dbReference type="PROSITE" id="PS50075">
    <property type="entry name" value="CARRIER"/>
    <property type="match status" value="1"/>
</dbReference>
<evidence type="ECO:0000259" key="4">
    <source>
        <dbReference type="PROSITE" id="PS50075"/>
    </source>
</evidence>
<feature type="non-terminal residue" evidence="5">
    <location>
        <position position="1"/>
    </location>
</feature>
<dbReference type="GO" id="GO:0031177">
    <property type="term" value="F:phosphopantetheine binding"/>
    <property type="evidence" value="ECO:0007669"/>
    <property type="project" value="InterPro"/>
</dbReference>
<reference evidence="5 6" key="1">
    <citation type="submission" date="2015-09" db="EMBL/GenBank/DDBJ databases">
        <title>Genome announcement of multiple Pseudomonas syringae strains.</title>
        <authorList>
            <person name="Thakur S."/>
            <person name="Wang P.W."/>
            <person name="Gong Y."/>
            <person name="Weir B.S."/>
            <person name="Guttman D.S."/>
        </authorList>
    </citation>
    <scope>NUCLEOTIDE SEQUENCE [LARGE SCALE GENOMIC DNA]</scope>
    <source>
        <strain evidence="5 6">ICMP7840</strain>
    </source>
</reference>
<proteinExistence type="predicted"/>
<evidence type="ECO:0000256" key="3">
    <source>
        <dbReference type="ARBA" id="ARBA00022553"/>
    </source>
</evidence>
<dbReference type="InterPro" id="IPR009081">
    <property type="entry name" value="PP-bd_ACP"/>
</dbReference>
<dbReference type="RefSeq" id="WP_238450878.1">
    <property type="nucleotide sequence ID" value="NZ_LJQO01000177.1"/>
</dbReference>
<dbReference type="GO" id="GO:0009239">
    <property type="term" value="P:enterobactin biosynthetic process"/>
    <property type="evidence" value="ECO:0007669"/>
    <property type="project" value="TreeGrafter"/>
</dbReference>
<dbReference type="InterPro" id="IPR020845">
    <property type="entry name" value="AMP-binding_CS"/>
</dbReference>
<dbReference type="Gene3D" id="3.30.559.30">
    <property type="entry name" value="Nonribosomal peptide synthetase, condensation domain"/>
    <property type="match status" value="1"/>
</dbReference>
<feature type="domain" description="Carrier" evidence="4">
    <location>
        <begin position="26"/>
        <end position="101"/>
    </location>
</feature>
<dbReference type="InterPro" id="IPR000873">
    <property type="entry name" value="AMP-dep_synth/lig_dom"/>
</dbReference>
<dbReference type="FunFam" id="3.30.559.10:FF:000012">
    <property type="entry name" value="Non-ribosomal peptide synthetase"/>
    <property type="match status" value="1"/>
</dbReference>
<dbReference type="SMART" id="SM00823">
    <property type="entry name" value="PKS_PP"/>
    <property type="match status" value="1"/>
</dbReference>
<dbReference type="PROSITE" id="PS00012">
    <property type="entry name" value="PHOSPHOPANTETHEINE"/>
    <property type="match status" value="1"/>
</dbReference>
<organism evidence="5 6">
    <name type="scientific">Pseudomonas amygdali pv. photiniae</name>
    <dbReference type="NCBI Taxonomy" id="251724"/>
    <lineage>
        <taxon>Bacteria</taxon>
        <taxon>Pseudomonadati</taxon>
        <taxon>Pseudomonadota</taxon>
        <taxon>Gammaproteobacteria</taxon>
        <taxon>Pseudomonadales</taxon>
        <taxon>Pseudomonadaceae</taxon>
        <taxon>Pseudomonas</taxon>
        <taxon>Pseudomonas amygdali</taxon>
    </lineage>
</organism>
<dbReference type="AlphaFoldDB" id="A0A0P9TU11"/>
<dbReference type="GO" id="GO:0005829">
    <property type="term" value="C:cytosol"/>
    <property type="evidence" value="ECO:0007669"/>
    <property type="project" value="TreeGrafter"/>
</dbReference>
<dbReference type="InterPro" id="IPR020806">
    <property type="entry name" value="PKS_PP-bd"/>
</dbReference>
<sequence length="885" mass="98476">LTANGKLDRKALPAPDASQLQAAYIAPQGELEQQLAAIWADVLKVEQVGRSDNFFELGGHSLLATQVISRIRQQLDVELSLRDLFEARDLAAFAQAAGNGQGNAAPRFIKADRSQPLGLSYAQQRQWFLWQLDPESTAYTIPAALRLSGSLDIAALEHSFSALIARHETLRTTFRQQGEQAVQIIHAPLALTLMVESVPAGQTLEACVQQEMQRPFDLEKGPLLRVRLLNLAADEHVLILTQHHIVSDGWSMPIMVDELVRLYEGYSQGREVVLIALDMQYADYALWQRNWMDAGEQARQLDYWKQQLGDEQPTLELSTDRPRSARQQHSASRYSLRLSAELSAAVRNTAQAWQSTSFMLLLAGFQALLHRYSGQTDIRIGVPGANRPRHETQGLIGFFINTLVLRAQLDPRLPFSTLLAQTRQAALDAQAHQDVPFEQLVEAFPQAREHGLFQVMFNHQQRDLGALRRLPGLLAEELPWHSREAKFDLQLHSEEDRNGRLNLSFDYADELFERDTIVRLARHYVQLLTQVSQQAQVALGDVQLLGADELAEQAQWSAAACTPAHVWLPEMLERQALQTPERIALVWEGGSLDFASLHAQANRLAHYLRDKGVGPDVKVAIAAERSPQLLIGLLAILKAGGAYVPLDPDYPEDRLAYMMQDSGIGLLLTQTLLLESLPVPAQVQSLCLDQDGDWLAGYSTANPENLSHPLNLAYVIYTSGSTGKPKGAGNSHRALVNRLHWMQTAYALDGSDTVLQKTPFSFDVSVWEFFWPLLTGARLAVALPGDHRDPERLVQTIREHEVTTLHFVPSMLQAFLTHPQVESCNSLRRVVCSGEALPAELAGQVLKRLPQAGLFNLYGPTEAAIDVTHWTCTPDDVLSVPIGRP</sequence>
<keyword evidence="2" id="KW-0596">Phosphopantetheine</keyword>
<dbReference type="GO" id="GO:0009366">
    <property type="term" value="C:enterobactin synthetase complex"/>
    <property type="evidence" value="ECO:0007669"/>
    <property type="project" value="TreeGrafter"/>
</dbReference>